<evidence type="ECO:0000313" key="1">
    <source>
        <dbReference type="EMBL" id="GAB69518.1"/>
    </source>
</evidence>
<dbReference type="EMBL" id="DF157254">
    <property type="protein sequence ID" value="GAB69518.1"/>
    <property type="molecule type" value="Genomic_DNA"/>
</dbReference>
<dbReference type="Proteomes" id="UP000006319">
    <property type="component" value="Unassembled WGS sequence"/>
</dbReference>
<organism evidence="1 2">
    <name type="scientific">Plasmodium cynomolgi (strain B)</name>
    <dbReference type="NCBI Taxonomy" id="1120755"/>
    <lineage>
        <taxon>Eukaryota</taxon>
        <taxon>Sar</taxon>
        <taxon>Alveolata</taxon>
        <taxon>Apicomplexa</taxon>
        <taxon>Aconoidasida</taxon>
        <taxon>Haemosporida</taxon>
        <taxon>Plasmodiidae</taxon>
        <taxon>Plasmodium</taxon>
        <taxon>Plasmodium (Plasmodium)</taxon>
    </lineage>
</organism>
<gene>
    <name evidence="1" type="ORF">PCYB_002670</name>
</gene>
<dbReference type="KEGG" id="pcy:PCYB_002670"/>
<dbReference type="GeneID" id="14696060"/>
<name>K6UNI1_PLACD</name>
<evidence type="ECO:0008006" key="3">
    <source>
        <dbReference type="Google" id="ProtNLM"/>
    </source>
</evidence>
<sequence length="226" mass="27133">SYLGSPSRDLLSEKFYDDLNHNTDGSDKYIKHCNSLSSVHKGRIFRIYCAQLLKYLETKYKKPHEHNNEYDDCTLLNYWIIGKLVQFYGSNRDRYFLQAFGKLQLIWSSIIPYDSSTNSNNICKPIFDIYKQDDWYKRKEFYDYCVDYDTVLKTANLYDSQCEAYYKYIESKIPIYEYIKKLCTSESTYACPKFYEECKEFDPKILLSKLNCHSTMQEKRQLLKNY</sequence>
<dbReference type="OrthoDB" id="386729at2759"/>
<evidence type="ECO:0000313" key="2">
    <source>
        <dbReference type="Proteomes" id="UP000006319"/>
    </source>
</evidence>
<dbReference type="VEuPathDB" id="PlasmoDB:PCYB_002670"/>
<feature type="non-terminal residue" evidence="1">
    <location>
        <position position="1"/>
    </location>
</feature>
<dbReference type="RefSeq" id="XP_004227736.1">
    <property type="nucleotide sequence ID" value="XM_004227688.1"/>
</dbReference>
<dbReference type="InterPro" id="IPR008780">
    <property type="entry name" value="Plasmodium_Vir"/>
</dbReference>
<accession>K6UNI1</accession>
<proteinExistence type="predicted"/>
<dbReference type="Pfam" id="PF05795">
    <property type="entry name" value="Plasmodium_Vir"/>
    <property type="match status" value="1"/>
</dbReference>
<dbReference type="AlphaFoldDB" id="K6UNI1"/>
<reference evidence="1 2" key="1">
    <citation type="journal article" date="2012" name="Nat. Genet.">
        <title>Plasmodium cynomolgi genome sequences provide insight into Plasmodium vivax and the monkey malaria clade.</title>
        <authorList>
            <person name="Tachibana S."/>
            <person name="Sullivan S.A."/>
            <person name="Kawai S."/>
            <person name="Nakamura S."/>
            <person name="Kim H.R."/>
            <person name="Goto N."/>
            <person name="Arisue N."/>
            <person name="Palacpac N.M.Q."/>
            <person name="Honma H."/>
            <person name="Yagi M."/>
            <person name="Tougan T."/>
            <person name="Katakai Y."/>
            <person name="Kaneko O."/>
            <person name="Mita T."/>
            <person name="Kita K."/>
            <person name="Yasutomi Y."/>
            <person name="Sutton P.L."/>
            <person name="Shakhbatyan R."/>
            <person name="Horii T."/>
            <person name="Yasunaga T."/>
            <person name="Barnwell J.W."/>
            <person name="Escalante A.A."/>
            <person name="Carlton J.M."/>
            <person name="Tanabe K."/>
        </authorList>
    </citation>
    <scope>NUCLEOTIDE SEQUENCE [LARGE SCALE GENOMIC DNA]</scope>
    <source>
        <strain evidence="1 2">B</strain>
    </source>
</reference>
<protein>
    <recommendedName>
        <fullName evidence="3">CYIR protein</fullName>
    </recommendedName>
</protein>
<keyword evidence="2" id="KW-1185">Reference proteome</keyword>